<proteinExistence type="predicted"/>
<name>A0A1V9EWQ1_9BACT</name>
<dbReference type="PANTHER" id="PTHR38477">
    <property type="entry name" value="HYPOTHETICAL EXPORTED PROTEIN"/>
    <property type="match status" value="1"/>
</dbReference>
<gene>
    <name evidence="1" type="ORF">A4H97_00430</name>
</gene>
<protein>
    <recommendedName>
        <fullName evidence="3">YkuD domain-containing protein</fullName>
    </recommendedName>
</protein>
<dbReference type="AlphaFoldDB" id="A0A1V9EWQ1"/>
<comment type="caution">
    <text evidence="1">The sequence shown here is derived from an EMBL/GenBank/DDBJ whole genome shotgun (WGS) entry which is preliminary data.</text>
</comment>
<keyword evidence="2" id="KW-1185">Reference proteome</keyword>
<dbReference type="EMBL" id="LVXG01000012">
    <property type="protein sequence ID" value="OQP50345.1"/>
    <property type="molecule type" value="Genomic_DNA"/>
</dbReference>
<organism evidence="1 2">
    <name type="scientific">Niastella yeongjuensis</name>
    <dbReference type="NCBI Taxonomy" id="354355"/>
    <lineage>
        <taxon>Bacteria</taxon>
        <taxon>Pseudomonadati</taxon>
        <taxon>Bacteroidota</taxon>
        <taxon>Chitinophagia</taxon>
        <taxon>Chitinophagales</taxon>
        <taxon>Chitinophagaceae</taxon>
        <taxon>Niastella</taxon>
    </lineage>
</organism>
<sequence>MSKSNYPRFKALIFIPLLLLIVVCFMYAAPAADFLYNKKADTATLLNDSAMGNAHASEAVSRYHTLYGQMKLDSMGLSQTAFDYALQGYNDLVSNGSIRNDHILSIVDFSLPSTKKRLFVIDVTTGKLLFNTFVSHGRNSGKEMATEFSNDANSFKSSLGFYVTGTTYSGEHGYSLRLDGKEAGINDNAYSRSIVMHAADYVNENIIKAKGILGRSLGCPAVPPSLHKAIINTIKDGSCLFLYSPDSFYVSHSKMINQPELPQQPVITG</sequence>
<dbReference type="Proteomes" id="UP000192610">
    <property type="component" value="Unassembled WGS sequence"/>
</dbReference>
<evidence type="ECO:0000313" key="1">
    <source>
        <dbReference type="EMBL" id="OQP50345.1"/>
    </source>
</evidence>
<dbReference type="STRING" id="354355.SAMN05660816_00863"/>
<accession>A0A1V9EWQ1</accession>
<dbReference type="OrthoDB" id="9815195at2"/>
<dbReference type="Pfam" id="PF13645">
    <property type="entry name" value="YkuD_2"/>
    <property type="match status" value="1"/>
</dbReference>
<evidence type="ECO:0008006" key="3">
    <source>
        <dbReference type="Google" id="ProtNLM"/>
    </source>
</evidence>
<dbReference type="RefSeq" id="WP_081198677.1">
    <property type="nucleotide sequence ID" value="NZ_FOCZ01000001.1"/>
</dbReference>
<dbReference type="PANTHER" id="PTHR38477:SF1">
    <property type="entry name" value="MUREIN L,D-TRANSPEPTIDASE CATALYTIC DOMAIN FAMILY PROTEIN"/>
    <property type="match status" value="1"/>
</dbReference>
<reference evidence="2" key="1">
    <citation type="submission" date="2016-04" db="EMBL/GenBank/DDBJ databases">
        <authorList>
            <person name="Chen L."/>
            <person name="Zhuang W."/>
            <person name="Wang G."/>
        </authorList>
    </citation>
    <scope>NUCLEOTIDE SEQUENCE [LARGE SCALE GENOMIC DNA]</scope>
    <source>
        <strain evidence="2">17621</strain>
    </source>
</reference>
<dbReference type="InterPro" id="IPR032676">
    <property type="entry name" value="YkuD_2"/>
</dbReference>
<evidence type="ECO:0000313" key="2">
    <source>
        <dbReference type="Proteomes" id="UP000192610"/>
    </source>
</evidence>